<reference evidence="2" key="1">
    <citation type="journal article" date="2022" name="bioRxiv">
        <title>Sequencing and chromosome-scale assembly of the giantPleurodeles waltlgenome.</title>
        <authorList>
            <person name="Brown T."/>
            <person name="Elewa A."/>
            <person name="Iarovenko S."/>
            <person name="Subramanian E."/>
            <person name="Araus A.J."/>
            <person name="Petzold A."/>
            <person name="Susuki M."/>
            <person name="Suzuki K.-i.T."/>
            <person name="Hayashi T."/>
            <person name="Toyoda A."/>
            <person name="Oliveira C."/>
            <person name="Osipova E."/>
            <person name="Leigh N.D."/>
            <person name="Simon A."/>
            <person name="Yun M.H."/>
        </authorList>
    </citation>
    <scope>NUCLEOTIDE SEQUENCE</scope>
    <source>
        <strain evidence="2">20211129_DDA</strain>
        <tissue evidence="2">Liver</tissue>
    </source>
</reference>
<evidence type="ECO:0000313" key="2">
    <source>
        <dbReference type="EMBL" id="KAJ1127798.1"/>
    </source>
</evidence>
<feature type="region of interest" description="Disordered" evidence="1">
    <location>
        <begin position="60"/>
        <end position="108"/>
    </location>
</feature>
<accession>A0AAV7PPY6</accession>
<dbReference type="Proteomes" id="UP001066276">
    <property type="component" value="Chromosome 7"/>
</dbReference>
<evidence type="ECO:0000313" key="3">
    <source>
        <dbReference type="Proteomes" id="UP001066276"/>
    </source>
</evidence>
<evidence type="ECO:0000256" key="1">
    <source>
        <dbReference type="SAM" id="MobiDB-lite"/>
    </source>
</evidence>
<keyword evidence="3" id="KW-1185">Reference proteome</keyword>
<protein>
    <submittedName>
        <fullName evidence="2">Uncharacterized protein</fullName>
    </submittedName>
</protein>
<dbReference type="AlphaFoldDB" id="A0AAV7PPY6"/>
<feature type="region of interest" description="Disordered" evidence="1">
    <location>
        <begin position="1"/>
        <end position="28"/>
    </location>
</feature>
<comment type="caution">
    <text evidence="2">The sequence shown here is derived from an EMBL/GenBank/DDBJ whole genome shotgun (WGS) entry which is preliminary data.</text>
</comment>
<gene>
    <name evidence="2" type="ORF">NDU88_006191</name>
</gene>
<sequence>MEHYTTSAPLSQHQNAEQSEEQDAAVPVEEPCRADLLAAIQGSWVALEAKLESVALEVNPDGSQEGLGQDEDGRGLHSGVPGRGCHLSQTAGERYPEIQNAGDQGRGC</sequence>
<name>A0AAV7PPY6_PLEWA</name>
<dbReference type="EMBL" id="JANPWB010000011">
    <property type="protein sequence ID" value="KAJ1127798.1"/>
    <property type="molecule type" value="Genomic_DNA"/>
</dbReference>
<proteinExistence type="predicted"/>
<feature type="compositionally biased region" description="Polar residues" evidence="1">
    <location>
        <begin position="1"/>
        <end position="17"/>
    </location>
</feature>
<organism evidence="2 3">
    <name type="scientific">Pleurodeles waltl</name>
    <name type="common">Iberian ribbed newt</name>
    <dbReference type="NCBI Taxonomy" id="8319"/>
    <lineage>
        <taxon>Eukaryota</taxon>
        <taxon>Metazoa</taxon>
        <taxon>Chordata</taxon>
        <taxon>Craniata</taxon>
        <taxon>Vertebrata</taxon>
        <taxon>Euteleostomi</taxon>
        <taxon>Amphibia</taxon>
        <taxon>Batrachia</taxon>
        <taxon>Caudata</taxon>
        <taxon>Salamandroidea</taxon>
        <taxon>Salamandridae</taxon>
        <taxon>Pleurodelinae</taxon>
        <taxon>Pleurodeles</taxon>
    </lineage>
</organism>